<dbReference type="SUPFAM" id="SSF63411">
    <property type="entry name" value="LuxS/MPP-like metallohydrolase"/>
    <property type="match status" value="2"/>
</dbReference>
<dbReference type="InterPro" id="IPR050361">
    <property type="entry name" value="MPP/UQCRC_Complex"/>
</dbReference>
<feature type="region of interest" description="Disordered" evidence="1">
    <location>
        <begin position="1"/>
        <end position="25"/>
    </location>
</feature>
<dbReference type="AlphaFoldDB" id="A0A516PZ76"/>
<dbReference type="Gene3D" id="3.30.830.10">
    <property type="entry name" value="Metalloenzyme, LuxS/M16 peptidase-like"/>
    <property type="match status" value="2"/>
</dbReference>
<dbReference type="GO" id="GO:0046872">
    <property type="term" value="F:metal ion binding"/>
    <property type="evidence" value="ECO:0007669"/>
    <property type="project" value="InterPro"/>
</dbReference>
<evidence type="ECO:0000313" key="5">
    <source>
        <dbReference type="Proteomes" id="UP000319263"/>
    </source>
</evidence>
<dbReference type="PANTHER" id="PTHR11851">
    <property type="entry name" value="METALLOPROTEASE"/>
    <property type="match status" value="1"/>
</dbReference>
<proteinExistence type="predicted"/>
<dbReference type="RefSeq" id="WP_143986436.1">
    <property type="nucleotide sequence ID" value="NZ_CP041692.1"/>
</dbReference>
<feature type="domain" description="Peptidase M16 N-terminal" evidence="2">
    <location>
        <begin position="45"/>
        <end position="164"/>
    </location>
</feature>
<sequence>MTDRMGPLPQFGPRPQIAPPKPWSFPSPTRQTLDNGLEQISYRLPGQHVVSASLVLDVPLAAEPADLEGIAAITCRTLDEGTDEHSADEFAELLESAGAGFGVDVASSGLQLILDVPDRRLSPALALLAEAVRTPGLNEADVDRQVQLRLAEIEQAHANPTQAAAIAFRRSVFAAGSRYSRLTEGEPSTVSAITAERARQFHHDHFGPRGAKLIIAGELPDDVDSLVAQHFGDWRADDQISVDHEPPIAGVRRAVIVHRPGAVQADLQLGGFGIDRSDPRWADISIASYIMGGAFLSRLNSVLREQLGYTYGVRMGFQPLRTGGTFAVSGSFRTEVIGDALTEAGKLLSISDKPFTRTEVDEAVNYFTGVSPLRYATADGVADQAAVQALAQLPDDYLDQRLAALREVTPESAAAAYTSLVDPDGLTLAIAGDADKITEPIRAAGFDDVTVIDLT</sequence>
<evidence type="ECO:0000313" key="4">
    <source>
        <dbReference type="EMBL" id="QDP96473.1"/>
    </source>
</evidence>
<dbReference type="Pfam" id="PF00675">
    <property type="entry name" value="Peptidase_M16"/>
    <property type="match status" value="1"/>
</dbReference>
<feature type="compositionally biased region" description="Pro residues" evidence="1">
    <location>
        <begin position="10"/>
        <end position="25"/>
    </location>
</feature>
<protein>
    <submittedName>
        <fullName evidence="4">Insulinase family protein</fullName>
    </submittedName>
</protein>
<dbReference type="InterPro" id="IPR011765">
    <property type="entry name" value="Pept_M16_N"/>
</dbReference>
<dbReference type="KEGG" id="mik:FOE78_11665"/>
<dbReference type="InterPro" id="IPR007863">
    <property type="entry name" value="Peptidase_M16_C"/>
</dbReference>
<evidence type="ECO:0000259" key="2">
    <source>
        <dbReference type="Pfam" id="PF00675"/>
    </source>
</evidence>
<keyword evidence="5" id="KW-1185">Reference proteome</keyword>
<evidence type="ECO:0000256" key="1">
    <source>
        <dbReference type="SAM" id="MobiDB-lite"/>
    </source>
</evidence>
<dbReference type="Pfam" id="PF05193">
    <property type="entry name" value="Peptidase_M16_C"/>
    <property type="match status" value="1"/>
</dbReference>
<dbReference type="Proteomes" id="UP000319263">
    <property type="component" value="Chromosome"/>
</dbReference>
<dbReference type="InterPro" id="IPR011249">
    <property type="entry name" value="Metalloenz_LuxS/M16"/>
</dbReference>
<dbReference type="EMBL" id="CP041692">
    <property type="protein sequence ID" value="QDP96473.1"/>
    <property type="molecule type" value="Genomic_DNA"/>
</dbReference>
<accession>A0A516PZ76</accession>
<organism evidence="4 5">
    <name type="scientific">Microlunatus elymi</name>
    <dbReference type="NCBI Taxonomy" id="2596828"/>
    <lineage>
        <taxon>Bacteria</taxon>
        <taxon>Bacillati</taxon>
        <taxon>Actinomycetota</taxon>
        <taxon>Actinomycetes</taxon>
        <taxon>Propionibacteriales</taxon>
        <taxon>Propionibacteriaceae</taxon>
        <taxon>Microlunatus</taxon>
    </lineage>
</organism>
<name>A0A516PZ76_9ACTN</name>
<dbReference type="PANTHER" id="PTHR11851:SF224">
    <property type="entry name" value="PROCESSING PROTEASE"/>
    <property type="match status" value="1"/>
</dbReference>
<evidence type="ECO:0000259" key="3">
    <source>
        <dbReference type="Pfam" id="PF05193"/>
    </source>
</evidence>
<gene>
    <name evidence="4" type="ORF">FOE78_11665</name>
</gene>
<feature type="domain" description="Peptidase M16 C-terminal" evidence="3">
    <location>
        <begin position="193"/>
        <end position="365"/>
    </location>
</feature>
<dbReference type="OrthoDB" id="9811314at2"/>
<reference evidence="4 5" key="1">
    <citation type="submission" date="2019-07" db="EMBL/GenBank/DDBJ databases">
        <title>Microlunatus dokdonensis sp. nov. isolated from the rhizospheric soil of the wild plant Elymus tsukushiensis.</title>
        <authorList>
            <person name="Ghim S.-Y."/>
            <person name="Hwang Y.-J."/>
            <person name="Son J.-S."/>
            <person name="Shin J.-H."/>
        </authorList>
    </citation>
    <scope>NUCLEOTIDE SEQUENCE [LARGE SCALE GENOMIC DNA]</scope>
    <source>
        <strain evidence="4 5">KUDC0627</strain>
    </source>
</reference>